<dbReference type="Proteomes" id="UP000276301">
    <property type="component" value="Unassembled WGS sequence"/>
</dbReference>
<keyword evidence="1" id="KW-1133">Transmembrane helix</keyword>
<proteinExistence type="predicted"/>
<name>A0A498CUV7_9FIRM</name>
<dbReference type="AlphaFoldDB" id="A0A498CUV7"/>
<keyword evidence="1" id="KW-0812">Transmembrane</keyword>
<feature type="transmembrane region" description="Helical" evidence="1">
    <location>
        <begin position="60"/>
        <end position="86"/>
    </location>
</feature>
<keyword evidence="3" id="KW-1185">Reference proteome</keyword>
<comment type="caution">
    <text evidence="2">The sequence shown here is derived from an EMBL/GenBank/DDBJ whole genome shotgun (WGS) entry which is preliminary data.</text>
</comment>
<reference evidence="2 3" key="1">
    <citation type="submission" date="2018-10" db="EMBL/GenBank/DDBJ databases">
        <title>Anaerotruncus faecis sp. nov., isolated from human feces.</title>
        <authorList>
            <person name="Wang Y.-J."/>
        </authorList>
    </citation>
    <scope>NUCLEOTIDE SEQUENCE [LARGE SCALE GENOMIC DNA]</scope>
    <source>
        <strain evidence="2 3">22A2-44</strain>
    </source>
</reference>
<evidence type="ECO:0000256" key="1">
    <source>
        <dbReference type="SAM" id="Phobius"/>
    </source>
</evidence>
<dbReference type="InterPro" id="IPR024294">
    <property type="entry name" value="DUF3810"/>
</dbReference>
<feature type="transmembrane region" description="Helical" evidence="1">
    <location>
        <begin position="107"/>
        <end position="131"/>
    </location>
</feature>
<accession>A0A498CUV7</accession>
<dbReference type="RefSeq" id="WP_121585878.1">
    <property type="nucleotide sequence ID" value="NZ_RCHT01000001.1"/>
</dbReference>
<evidence type="ECO:0000313" key="3">
    <source>
        <dbReference type="Proteomes" id="UP000276301"/>
    </source>
</evidence>
<protein>
    <submittedName>
        <fullName evidence="2">DUF3810 domain-containing protein</fullName>
    </submittedName>
</protein>
<organism evidence="2 3">
    <name type="scientific">Anaerotruncus massiliensis</name>
    <name type="common">ex Liu et al. 2021</name>
    <dbReference type="NCBI Taxonomy" id="2321404"/>
    <lineage>
        <taxon>Bacteria</taxon>
        <taxon>Bacillati</taxon>
        <taxon>Bacillota</taxon>
        <taxon>Clostridia</taxon>
        <taxon>Eubacteriales</taxon>
        <taxon>Oscillospiraceae</taxon>
        <taxon>Anaerotruncus</taxon>
    </lineage>
</organism>
<sequence length="378" mass="42197">MRAAVRERLCPRGLLRRWWPVLLTPAGLLLVWLARRDPWGTERLFSEGLYPLLARPVGALTSLLPFSLFEMGVIVLLAAALLWIGRGIFRLTRFLRGRGEPPGFGKTLWLLVNGLSILFFLFVITCGLNYYRPEFAAFSGLAVRDSSAEELAALCGELALEANALREGLPEDASGVMRLTEDFSGNAARARADFAKLEEDYNVLPAFAITPKPVLNSTLMSMAQITGEFTLLTFEANINTLAPDYSVPATMCHELAHTRGFMREDEANFIGYLACRKSDSPEFRYSGVMLALVHAENRLYATDRELFFQVDALLSDGVRRDFAANNAYWARFEGPVAEVSTAVNNTYLRANNQSDGVKSYGRMVDLLLADYRQRHGME</sequence>
<gene>
    <name evidence="2" type="ORF">D4A47_01910</name>
</gene>
<evidence type="ECO:0000313" key="2">
    <source>
        <dbReference type="EMBL" id="RLL14759.1"/>
    </source>
</evidence>
<dbReference type="Pfam" id="PF12725">
    <property type="entry name" value="DUF3810"/>
    <property type="match status" value="1"/>
</dbReference>
<keyword evidence="1" id="KW-0472">Membrane</keyword>
<dbReference type="EMBL" id="RCHT01000001">
    <property type="protein sequence ID" value="RLL14759.1"/>
    <property type="molecule type" value="Genomic_DNA"/>
</dbReference>